<dbReference type="RefSeq" id="WP_015789984.1">
    <property type="nucleotide sequence ID" value="NC_013158.1"/>
</dbReference>
<dbReference type="Pfam" id="PF16900">
    <property type="entry name" value="REPA_OB_2"/>
    <property type="match status" value="1"/>
</dbReference>
<dbReference type="InterPro" id="IPR012340">
    <property type="entry name" value="NA-bd_OB-fold"/>
</dbReference>
<keyword evidence="5" id="KW-0547">Nucleotide-binding</keyword>
<reference evidence="5 6" key="1">
    <citation type="journal article" date="2009" name="Stand. Genomic Sci.">
        <title>Complete genome sequence of Halorhabdus utahensis type strain (AX-2).</title>
        <authorList>
            <person name="Anderson I."/>
            <person name="Tindall B.J."/>
            <person name="Pomrenke H."/>
            <person name="Goker M."/>
            <person name="Lapidus A."/>
            <person name="Nolan M."/>
            <person name="Copeland A."/>
            <person name="Glavina Del Rio T."/>
            <person name="Chen F."/>
            <person name="Tice H."/>
            <person name="Cheng J.F."/>
            <person name="Lucas S."/>
            <person name="Chertkov O."/>
            <person name="Bruce D."/>
            <person name="Brettin T."/>
            <person name="Detter J.C."/>
            <person name="Han C."/>
            <person name="Goodwin L."/>
            <person name="Land M."/>
            <person name="Hauser L."/>
            <person name="Chang Y.J."/>
            <person name="Jeffries C.D."/>
            <person name="Pitluck S."/>
            <person name="Pati A."/>
            <person name="Mavromatis K."/>
            <person name="Ivanova N."/>
            <person name="Ovchinnikova G."/>
            <person name="Chen A."/>
            <person name="Palaniappan K."/>
            <person name="Chain P."/>
            <person name="Rohde M."/>
            <person name="Bristow J."/>
            <person name="Eisen J.A."/>
            <person name="Markowitz V."/>
            <person name="Hugenholtz P."/>
            <person name="Kyrpides N.C."/>
            <person name="Klenk H.P."/>
        </authorList>
    </citation>
    <scope>NUCLEOTIDE SEQUENCE [LARGE SCALE GENOMIC DNA]</scope>
    <source>
        <strain evidence="6">DSM 12940 / JCM 11049 / AX-2</strain>
    </source>
</reference>
<keyword evidence="5" id="KW-0067">ATP-binding</keyword>
<keyword evidence="5" id="KW-0347">Helicase</keyword>
<accession>C7NV02</accession>
<proteinExistence type="predicted"/>
<evidence type="ECO:0000259" key="3">
    <source>
        <dbReference type="Pfam" id="PF01336"/>
    </source>
</evidence>
<feature type="region of interest" description="Disordered" evidence="2">
    <location>
        <begin position="374"/>
        <end position="430"/>
    </location>
</feature>
<dbReference type="eggNOG" id="arCOG01510">
    <property type="taxonomic scope" value="Archaea"/>
</dbReference>
<dbReference type="SUPFAM" id="SSF50249">
    <property type="entry name" value="Nucleic acid-binding proteins"/>
    <property type="match status" value="3"/>
</dbReference>
<evidence type="ECO:0000256" key="2">
    <source>
        <dbReference type="SAM" id="MobiDB-lite"/>
    </source>
</evidence>
<feature type="compositionally biased region" description="Low complexity" evidence="2">
    <location>
        <begin position="374"/>
        <end position="386"/>
    </location>
</feature>
<dbReference type="GO" id="GO:0010212">
    <property type="term" value="P:response to ionizing radiation"/>
    <property type="evidence" value="ECO:0007669"/>
    <property type="project" value="TreeGrafter"/>
</dbReference>
<dbReference type="KEGG" id="hut:Huta_2247"/>
<gene>
    <name evidence="5" type="ordered locus">Huta_2247</name>
</gene>
<organism evidence="5 6">
    <name type="scientific">Halorhabdus utahensis (strain DSM 12940 / JCM 11049 / AX-2)</name>
    <dbReference type="NCBI Taxonomy" id="519442"/>
    <lineage>
        <taxon>Archaea</taxon>
        <taxon>Methanobacteriati</taxon>
        <taxon>Methanobacteriota</taxon>
        <taxon>Stenosarchaea group</taxon>
        <taxon>Halobacteria</taxon>
        <taxon>Halobacteriales</taxon>
        <taxon>Haloarculaceae</taxon>
        <taxon>Halorhabdus</taxon>
    </lineage>
</organism>
<protein>
    <submittedName>
        <fullName evidence="5">Nucleic acid binding OB-fold tRNA/helicase-type</fullName>
    </submittedName>
</protein>
<dbReference type="EMBL" id="CP001687">
    <property type="protein sequence ID" value="ACV12414.1"/>
    <property type="molecule type" value="Genomic_DNA"/>
</dbReference>
<dbReference type="Proteomes" id="UP000002071">
    <property type="component" value="Chromosome"/>
</dbReference>
<evidence type="ECO:0000259" key="4">
    <source>
        <dbReference type="Pfam" id="PF16900"/>
    </source>
</evidence>
<dbReference type="HOGENOM" id="CLU_043913_0_0_2"/>
<dbReference type="InterPro" id="IPR051231">
    <property type="entry name" value="SOSS-B"/>
</dbReference>
<sequence length="486" mass="51841">MGAIEDVYADLDADVSEDDFREAVEEKVEQMGGLADEETAAMLIAHELTENEAQTVADVQAGMEEVRFLAKVLSIGELRTFERDGDDEDGRVINVEAADETDSLRLTFWDGEAVAVDEGEVEVGDVLRVKGRPQEGYNGLEVSVDQAEQDLDATIDVEPGDGETIDALTMGQSNVTVEGVVLDTEPVRTFERDDGSEGRVANLSIGDETGRVRVTLWDDRADRVEEIDAGTTVEVVDGYVRERDGDLEVHVGEEGAIDELDDADVEYAPETTPIDDVELDETVDIGGVVRSTDPTRTFDRDDGSEGQVKNIRIQDDTDDIRVALWGEKADRDLAPGDEVVCADVEIQDGWQDDLEASAGWGSTVVVLEDGASMATTPDADDAGTAGENNVQDAGASTGLSAFADDGEGGETASDGTGGSTAGAEDGTADGEEVEFTGTVVQTGDPVIVDDGEQTVTVDTTESVRLGEEVTVRGRRRGDEIEAEELF</sequence>
<feature type="domain" description="Replication protein A OB" evidence="4">
    <location>
        <begin position="274"/>
        <end position="341"/>
    </location>
</feature>
<dbReference type="AlphaFoldDB" id="C7NV02"/>
<dbReference type="OrthoDB" id="6262at2157"/>
<keyword evidence="5" id="KW-0378">Hydrolase</keyword>
<keyword evidence="6" id="KW-1185">Reference proteome</keyword>
<feature type="domain" description="OB" evidence="3">
    <location>
        <begin position="175"/>
        <end position="252"/>
    </location>
</feature>
<dbReference type="InterPro" id="IPR004365">
    <property type="entry name" value="NA-bd_OB_tRNA"/>
</dbReference>
<dbReference type="PANTHER" id="PTHR13356">
    <property type="entry name" value="OB FOLD NUCLEIC ACID BINDING PROTEIN-RELATED"/>
    <property type="match status" value="1"/>
</dbReference>
<keyword evidence="1" id="KW-0238">DNA-binding</keyword>
<dbReference type="PANTHER" id="PTHR13356:SF10">
    <property type="entry name" value="REPLICATION FACTOR-A PROTEIN 1"/>
    <property type="match status" value="1"/>
</dbReference>
<dbReference type="Gene3D" id="2.40.50.140">
    <property type="entry name" value="Nucleic acid-binding proteins"/>
    <property type="match status" value="3"/>
</dbReference>
<evidence type="ECO:0000313" key="6">
    <source>
        <dbReference type="Proteomes" id="UP000002071"/>
    </source>
</evidence>
<dbReference type="GO" id="GO:0003677">
    <property type="term" value="F:DNA binding"/>
    <property type="evidence" value="ECO:0007669"/>
    <property type="project" value="UniProtKB-KW"/>
</dbReference>
<dbReference type="GO" id="GO:0000724">
    <property type="term" value="P:double-strand break repair via homologous recombination"/>
    <property type="evidence" value="ECO:0007669"/>
    <property type="project" value="TreeGrafter"/>
</dbReference>
<dbReference type="CDD" id="cd04491">
    <property type="entry name" value="SoSSB_OBF"/>
    <property type="match status" value="3"/>
</dbReference>
<dbReference type="Pfam" id="PF01336">
    <property type="entry name" value="tRNA_anti-codon"/>
    <property type="match status" value="2"/>
</dbReference>
<name>C7NV02_HALUD</name>
<dbReference type="STRING" id="519442.Huta_2247"/>
<dbReference type="GeneID" id="8384542"/>
<dbReference type="InterPro" id="IPR031657">
    <property type="entry name" value="REPA_OB_2"/>
</dbReference>
<feature type="domain" description="OB" evidence="3">
    <location>
        <begin position="88"/>
        <end position="148"/>
    </location>
</feature>
<dbReference type="GO" id="GO:0004386">
    <property type="term" value="F:helicase activity"/>
    <property type="evidence" value="ECO:0007669"/>
    <property type="project" value="UniProtKB-KW"/>
</dbReference>
<evidence type="ECO:0000256" key="1">
    <source>
        <dbReference type="ARBA" id="ARBA00023125"/>
    </source>
</evidence>
<evidence type="ECO:0000313" key="5">
    <source>
        <dbReference type="EMBL" id="ACV12414.1"/>
    </source>
</evidence>
<dbReference type="NCBIfam" id="NF005551">
    <property type="entry name" value="PRK07211.1"/>
    <property type="match status" value="1"/>
</dbReference>